<evidence type="ECO:0000256" key="2">
    <source>
        <dbReference type="ARBA" id="ARBA00007128"/>
    </source>
</evidence>
<keyword evidence="6 7" id="KW-0636">Prenylation</keyword>
<keyword evidence="12" id="KW-1185">Reference proteome</keyword>
<keyword evidence="4 7" id="KW-0112">Calmodulin-binding</keyword>
<evidence type="ECO:0000256" key="7">
    <source>
        <dbReference type="RuleBase" id="RU364123"/>
    </source>
</evidence>
<dbReference type="AlphaFoldDB" id="A0A077Z722"/>
<dbReference type="PANTHER" id="PTHR10749:SF7">
    <property type="entry name" value="PHOSPHORYLASE B KINASE REGULATORY SUBUNIT ALPHA-RELATED"/>
    <property type="match status" value="1"/>
</dbReference>
<comment type="pathway">
    <text evidence="1 7">Glycan biosynthesis; glycogen metabolism.</text>
</comment>
<dbReference type="Pfam" id="PF19292">
    <property type="entry name" value="KPBB_C"/>
    <property type="match status" value="1"/>
</dbReference>
<dbReference type="OrthoDB" id="5971574at2759"/>
<dbReference type="EMBL" id="HG805899">
    <property type="protein sequence ID" value="CDW54470.1"/>
    <property type="molecule type" value="Genomic_DNA"/>
</dbReference>
<protein>
    <recommendedName>
        <fullName evidence="7">Phosphorylase b kinase regulatory subunit</fullName>
    </recommendedName>
</protein>
<evidence type="ECO:0000256" key="1">
    <source>
        <dbReference type="ARBA" id="ARBA00005131"/>
    </source>
</evidence>
<sequence length="1298" mass="146915">MSSEPAKLDRLNYYTRAVYKTILIYTDPVTGLFCSPVPSFKGHAWVRDNVYAVHCVWALALAYRKLADLDSYRPKGYEFEQATKIFFRALLPPNLPELIGKICKLLKCLFLLLYCSSSHICIKVMRSLLTCFMGQANKVEDFKKSQSPKDALHAKYSACHLSPIVGDHDWGHLQLDAISIYLLTLAQMTASGLQVVFSIDEVAFVQNLVFYIEHAYRIPVLFAPLPNGITFLSHSLKDYGIWERGDKTNHGVPELNATSIGMAKAALQALNGLDLFGTYGSPNSVIHVMTDEIEQCDAVLRSLLPRESYSKETDAGLLSIISYPAFAVGDPAQISTTRVTIVDKLQGKYGCRRFLRDGYRTPREDPNRLYYEPYELQKFENLECEWPLFFCYLFIDAHFNNNQEKAKFYRNCLDQVVIKREDDLPIVPELYAISEENVDAEIREPHSQERFPTGAAPFLWAQSLYILGCLIEEDLIKLAEMDPLNRRLSTEVRPDTVVQVAVLAEDEDVRSKLAAQGIDVELVANADPFVVLPAQILGRMYAQLGRNAKMNLTGRRSMDVGLLSTSKMYIVENRIFVFTPQFLDWSRFYLTHDLNILIDTMKSELLYVKTTWNVPGRPLVVFVFSSAMVTGATEDKQVPLGMIGALKKIKSGYLSGTRTVMGKIGDFVTTSCITKLHFLSVDENVDPEMRVFLSGILHGPQRPALVLLQRRKSVSQEQAIAMPAYVRGISQRHKSIVLDPNDIALIKLRINGGTESRRSSSGRDEHRGSEDGSDTTPRASPDREEVPAIPIPLLRYADYASLNEVQCTELVDMLLETDLLEEQADIVLYLWAKKGPDWNTRLGGRSNVPVKKLVEEIYEKASRERCWWLVRYTAGLLKKVTEILTNAVTALLIRQKQITIGMPTIREERIVSPLLPEELLKLIRNIIGDDECGIMITQVNLQLSFHLLIGGKKRQQRWDFFSDDLFVQEVLIYLGMFIRTEPHLFTEMMRLRVGLIIQVMISELARGLRISGTFISLFKFNNILARSFIMVCSGEEAATQVTNLSPYELKTLLHHILSGKEMSEANEENTELITYTAKSKAEKTGILRLQKQLKQRKMFADDTEFEDMNPEQSINWLQWLRRRRIDGALNRVPPDFYSRIWRLLRTCEGVIVGGQVLHRNLTQEMTTGEYKFALTVESVLNKIPDPEYRQLLVEVMMVLTLVSETHTNLSLGTGLVNADNIVRKANEIFLADQKAEKGDAMACCCIEEKKGSCGGAHGICKHFYDSPPSGRYGTITYMCRGVVCLVPQLGDEIECSVS</sequence>
<evidence type="ECO:0000313" key="11">
    <source>
        <dbReference type="EMBL" id="CDW54470.1"/>
    </source>
</evidence>
<evidence type="ECO:0000256" key="6">
    <source>
        <dbReference type="PIRSR" id="PIRSR608734-50"/>
    </source>
</evidence>
<dbReference type="SUPFAM" id="SSF48208">
    <property type="entry name" value="Six-hairpin glycosidases"/>
    <property type="match status" value="1"/>
</dbReference>
<organism evidence="11 12">
    <name type="scientific">Trichuris trichiura</name>
    <name type="common">Whipworm</name>
    <name type="synonym">Trichocephalus trichiurus</name>
    <dbReference type="NCBI Taxonomy" id="36087"/>
    <lineage>
        <taxon>Eukaryota</taxon>
        <taxon>Metazoa</taxon>
        <taxon>Ecdysozoa</taxon>
        <taxon>Nematoda</taxon>
        <taxon>Enoplea</taxon>
        <taxon>Dorylaimia</taxon>
        <taxon>Trichinellida</taxon>
        <taxon>Trichuridae</taxon>
        <taxon>Trichuris</taxon>
    </lineage>
</organism>
<feature type="region of interest" description="Disordered" evidence="8">
    <location>
        <begin position="754"/>
        <end position="784"/>
    </location>
</feature>
<keyword evidence="7" id="KW-0472">Membrane</keyword>
<reference evidence="11" key="2">
    <citation type="submission" date="2014-03" db="EMBL/GenBank/DDBJ databases">
        <title>The whipworm genome and dual-species transcriptomics of an intimate host-pathogen interaction.</title>
        <authorList>
            <person name="Foth B.J."/>
            <person name="Tsai I.J."/>
            <person name="Reid A.J."/>
            <person name="Bancroft A.J."/>
            <person name="Nichol S."/>
            <person name="Tracey A."/>
            <person name="Holroyd N."/>
            <person name="Cotton J.A."/>
            <person name="Stanley E.J."/>
            <person name="Zarowiecki M."/>
            <person name="Liu J.Z."/>
            <person name="Huckvale T."/>
            <person name="Cooper P.J."/>
            <person name="Grencis R.K."/>
            <person name="Berriman M."/>
        </authorList>
    </citation>
    <scope>NUCLEOTIDE SEQUENCE [LARGE SCALE GENOMIC DNA]</scope>
</reference>
<dbReference type="GO" id="GO:0005516">
    <property type="term" value="F:calmodulin binding"/>
    <property type="evidence" value="ECO:0007669"/>
    <property type="project" value="UniProtKB-KW"/>
</dbReference>
<dbReference type="PANTHER" id="PTHR10749">
    <property type="entry name" value="PHOSPHORYLASE B KINASE REGULATORY SUBUNIT"/>
    <property type="match status" value="1"/>
</dbReference>
<dbReference type="UniPathway" id="UPA00163"/>
<keyword evidence="6 7" id="KW-0449">Lipoprotein</keyword>
<dbReference type="GO" id="GO:0005886">
    <property type="term" value="C:plasma membrane"/>
    <property type="evidence" value="ECO:0007669"/>
    <property type="project" value="UniProtKB-SubCell"/>
</dbReference>
<feature type="lipid moiety-binding region" description="S-farnesyl cysteine" evidence="6">
    <location>
        <position position="1295"/>
    </location>
</feature>
<dbReference type="GO" id="GO:0005977">
    <property type="term" value="P:glycogen metabolic process"/>
    <property type="evidence" value="ECO:0007669"/>
    <property type="project" value="UniProtKB-UniPathway"/>
</dbReference>
<comment type="function">
    <text evidence="7">Phosphorylase b kinase catalyzes the phosphorylation of serine in certain substrates, including troponin I.</text>
</comment>
<evidence type="ECO:0000256" key="8">
    <source>
        <dbReference type="SAM" id="MobiDB-lite"/>
    </source>
</evidence>
<keyword evidence="5 7" id="KW-0119">Carbohydrate metabolism</keyword>
<keyword evidence="3 7" id="KW-0321">Glycogen metabolism</keyword>
<comment type="PTM">
    <text evidence="6">Although the final Cys may be farnesylated, the terminal tripeptide is probably not removed, and the C-terminus is not methylated.</text>
</comment>
<accession>A0A077Z722</accession>
<dbReference type="STRING" id="36087.A0A077Z722"/>
<name>A0A077Z722_TRITR</name>
<dbReference type="Proteomes" id="UP000030665">
    <property type="component" value="Unassembled WGS sequence"/>
</dbReference>
<reference evidence="11" key="1">
    <citation type="submission" date="2014-01" db="EMBL/GenBank/DDBJ databases">
        <authorList>
            <person name="Aslett M."/>
        </authorList>
    </citation>
    <scope>NUCLEOTIDE SEQUENCE</scope>
</reference>
<evidence type="ECO:0000256" key="3">
    <source>
        <dbReference type="ARBA" id="ARBA00022600"/>
    </source>
</evidence>
<feature type="compositionally biased region" description="Basic and acidic residues" evidence="8">
    <location>
        <begin position="755"/>
        <end position="770"/>
    </location>
</feature>
<feature type="domain" description="GH15-like" evidence="9">
    <location>
        <begin position="118"/>
        <end position="994"/>
    </location>
</feature>
<keyword evidence="11" id="KW-0808">Transferase</keyword>
<dbReference type="InterPro" id="IPR012341">
    <property type="entry name" value="6hp_glycosidase-like_sf"/>
</dbReference>
<evidence type="ECO:0000259" key="10">
    <source>
        <dbReference type="Pfam" id="PF19292"/>
    </source>
</evidence>
<comment type="subcellular location">
    <subcellularLocation>
        <location evidence="7">Cell membrane</location>
        <topology evidence="7">Lipid-anchor</topology>
        <orientation evidence="7">Cytoplasmic side</orientation>
    </subcellularLocation>
</comment>
<feature type="domain" description="Phosphorylase b kinase regulatory subunit alpha/beta C-terminal" evidence="10">
    <location>
        <begin position="1033"/>
        <end position="1246"/>
    </location>
</feature>
<dbReference type="Pfam" id="PF00723">
    <property type="entry name" value="Glyco_hydro_15"/>
    <property type="match status" value="1"/>
</dbReference>
<dbReference type="Gene3D" id="1.50.10.10">
    <property type="match status" value="1"/>
</dbReference>
<gene>
    <name evidence="11" type="ORF">TTRE_0000274001</name>
</gene>
<evidence type="ECO:0000256" key="4">
    <source>
        <dbReference type="ARBA" id="ARBA00022860"/>
    </source>
</evidence>
<keyword evidence="11" id="KW-0418">Kinase</keyword>
<dbReference type="GO" id="GO:0016301">
    <property type="term" value="F:kinase activity"/>
    <property type="evidence" value="ECO:0007669"/>
    <property type="project" value="UniProtKB-KW"/>
</dbReference>
<dbReference type="GO" id="GO:0005964">
    <property type="term" value="C:phosphorylase kinase complex"/>
    <property type="evidence" value="ECO:0007669"/>
    <property type="project" value="TreeGrafter"/>
</dbReference>
<evidence type="ECO:0000256" key="5">
    <source>
        <dbReference type="ARBA" id="ARBA00023277"/>
    </source>
</evidence>
<keyword evidence="7" id="KW-1003">Cell membrane</keyword>
<evidence type="ECO:0000313" key="12">
    <source>
        <dbReference type="Proteomes" id="UP000030665"/>
    </source>
</evidence>
<dbReference type="InterPro" id="IPR045583">
    <property type="entry name" value="KPBA/B_C"/>
</dbReference>
<dbReference type="InterPro" id="IPR011613">
    <property type="entry name" value="GH15-like"/>
</dbReference>
<proteinExistence type="inferred from homology"/>
<comment type="similarity">
    <text evidence="2 7">Belongs to the phosphorylase b kinase regulatory chain family.</text>
</comment>
<dbReference type="InterPro" id="IPR008928">
    <property type="entry name" value="6-hairpin_glycosidase_sf"/>
</dbReference>
<evidence type="ECO:0000259" key="9">
    <source>
        <dbReference type="Pfam" id="PF00723"/>
    </source>
</evidence>
<dbReference type="InterPro" id="IPR008734">
    <property type="entry name" value="PHK_A/B_su"/>
</dbReference>